<proteinExistence type="predicted"/>
<dbReference type="EMBL" id="ML995824">
    <property type="protein sequence ID" value="KAF2770716.1"/>
    <property type="molecule type" value="Genomic_DNA"/>
</dbReference>
<feature type="region of interest" description="Disordered" evidence="1">
    <location>
        <begin position="26"/>
        <end position="182"/>
    </location>
</feature>
<organism evidence="2 3">
    <name type="scientific">Teratosphaeria nubilosa</name>
    <dbReference type="NCBI Taxonomy" id="161662"/>
    <lineage>
        <taxon>Eukaryota</taxon>
        <taxon>Fungi</taxon>
        <taxon>Dikarya</taxon>
        <taxon>Ascomycota</taxon>
        <taxon>Pezizomycotina</taxon>
        <taxon>Dothideomycetes</taxon>
        <taxon>Dothideomycetidae</taxon>
        <taxon>Mycosphaerellales</taxon>
        <taxon>Teratosphaeriaceae</taxon>
        <taxon>Teratosphaeria</taxon>
    </lineage>
</organism>
<accession>A0A6G1LCY3</accession>
<sequence length="260" mass="28512">MKRQQRFDPKLGPLYSHFEALFPDHVSSLLPTPSDSSQEDSQSDDVNAIDLVLGSSKNEPDMPIRLLDNDETSQAASTQGMAIIDQDDTIVLDPPPIEDDIANEGYGADLQPADAVEDGTVANQQDEQLADDDNTNEQDESLPEQEHNPDAHAPSGATAELSDAGRQAQAERQNSMKPKLSRLQTVRSFATLKSKKSIDVLRKVHSVATFKSGTTTRTGATFATKATLDSDLSGTTRRSRRQDRRIGRQRRRDAKPAPTF</sequence>
<name>A0A6G1LCY3_9PEZI</name>
<reference evidence="2" key="1">
    <citation type="journal article" date="2020" name="Stud. Mycol.">
        <title>101 Dothideomycetes genomes: a test case for predicting lifestyles and emergence of pathogens.</title>
        <authorList>
            <person name="Haridas S."/>
            <person name="Albert R."/>
            <person name="Binder M."/>
            <person name="Bloem J."/>
            <person name="Labutti K."/>
            <person name="Salamov A."/>
            <person name="Andreopoulos B."/>
            <person name="Baker S."/>
            <person name="Barry K."/>
            <person name="Bills G."/>
            <person name="Bluhm B."/>
            <person name="Cannon C."/>
            <person name="Castanera R."/>
            <person name="Culley D."/>
            <person name="Daum C."/>
            <person name="Ezra D."/>
            <person name="Gonzalez J."/>
            <person name="Henrissat B."/>
            <person name="Kuo A."/>
            <person name="Liang C."/>
            <person name="Lipzen A."/>
            <person name="Lutzoni F."/>
            <person name="Magnuson J."/>
            <person name="Mondo S."/>
            <person name="Nolan M."/>
            <person name="Ohm R."/>
            <person name="Pangilinan J."/>
            <person name="Park H.-J."/>
            <person name="Ramirez L."/>
            <person name="Alfaro M."/>
            <person name="Sun H."/>
            <person name="Tritt A."/>
            <person name="Yoshinaga Y."/>
            <person name="Zwiers L.-H."/>
            <person name="Turgeon B."/>
            <person name="Goodwin S."/>
            <person name="Spatafora J."/>
            <person name="Crous P."/>
            <person name="Grigoriev I."/>
        </authorList>
    </citation>
    <scope>NUCLEOTIDE SEQUENCE</scope>
    <source>
        <strain evidence="2">CBS 116005</strain>
    </source>
</reference>
<protein>
    <submittedName>
        <fullName evidence="2">Uncharacterized protein</fullName>
    </submittedName>
</protein>
<dbReference type="Proteomes" id="UP000799436">
    <property type="component" value="Unassembled WGS sequence"/>
</dbReference>
<evidence type="ECO:0000313" key="3">
    <source>
        <dbReference type="Proteomes" id="UP000799436"/>
    </source>
</evidence>
<feature type="compositionally biased region" description="Basic residues" evidence="1">
    <location>
        <begin position="237"/>
        <end position="253"/>
    </location>
</feature>
<feature type="region of interest" description="Disordered" evidence="1">
    <location>
        <begin position="228"/>
        <end position="260"/>
    </location>
</feature>
<evidence type="ECO:0000313" key="2">
    <source>
        <dbReference type="EMBL" id="KAF2770716.1"/>
    </source>
</evidence>
<feature type="compositionally biased region" description="Acidic residues" evidence="1">
    <location>
        <begin position="85"/>
        <end position="102"/>
    </location>
</feature>
<feature type="compositionally biased region" description="Acidic residues" evidence="1">
    <location>
        <begin position="128"/>
        <end position="143"/>
    </location>
</feature>
<dbReference type="AlphaFoldDB" id="A0A6G1LCY3"/>
<feature type="compositionally biased region" description="Polar residues" evidence="1">
    <location>
        <begin position="170"/>
        <end position="182"/>
    </location>
</feature>
<gene>
    <name evidence="2" type="ORF">EJ03DRAFT_62002</name>
</gene>
<dbReference type="OrthoDB" id="10489049at2759"/>
<evidence type="ECO:0000256" key="1">
    <source>
        <dbReference type="SAM" id="MobiDB-lite"/>
    </source>
</evidence>
<keyword evidence="3" id="KW-1185">Reference proteome</keyword>